<dbReference type="GO" id="GO:0005634">
    <property type="term" value="C:nucleus"/>
    <property type="evidence" value="ECO:0007669"/>
    <property type="project" value="TreeGrafter"/>
</dbReference>
<dbReference type="AlphaFoldDB" id="A0A0D3HXL6"/>
<dbReference type="InterPro" id="IPR032675">
    <property type="entry name" value="LRR_dom_sf"/>
</dbReference>
<dbReference type="SMART" id="SM00368">
    <property type="entry name" value="LRR_RI"/>
    <property type="match status" value="6"/>
</dbReference>
<evidence type="ECO:0000313" key="5">
    <source>
        <dbReference type="Proteomes" id="UP000013827"/>
    </source>
</evidence>
<dbReference type="SUPFAM" id="SSF52047">
    <property type="entry name" value="RNI-like"/>
    <property type="match status" value="1"/>
</dbReference>
<evidence type="ECO:0000256" key="1">
    <source>
        <dbReference type="ARBA" id="ARBA00022468"/>
    </source>
</evidence>
<dbReference type="GO" id="GO:0005096">
    <property type="term" value="F:GTPase activator activity"/>
    <property type="evidence" value="ECO:0007669"/>
    <property type="project" value="UniProtKB-KW"/>
</dbReference>
<dbReference type="InterPro" id="IPR027038">
    <property type="entry name" value="RanGap"/>
</dbReference>
<evidence type="ECO:0000313" key="4">
    <source>
        <dbReference type="EnsemblProtists" id="EOD03751"/>
    </source>
</evidence>
<dbReference type="HOGENOM" id="CLU_644711_0_0_1"/>
<dbReference type="GeneID" id="17249839"/>
<dbReference type="GO" id="GO:0048471">
    <property type="term" value="C:perinuclear region of cytoplasm"/>
    <property type="evidence" value="ECO:0007669"/>
    <property type="project" value="TreeGrafter"/>
</dbReference>
<dbReference type="Proteomes" id="UP000013827">
    <property type="component" value="Unassembled WGS sequence"/>
</dbReference>
<dbReference type="PANTHER" id="PTHR24113">
    <property type="entry name" value="RAN GTPASE-ACTIVATING PROTEIN 1"/>
    <property type="match status" value="1"/>
</dbReference>
<keyword evidence="1" id="KW-0343">GTPase activation</keyword>
<keyword evidence="3" id="KW-0677">Repeat</keyword>
<dbReference type="Pfam" id="PF13516">
    <property type="entry name" value="LRR_6"/>
    <property type="match status" value="2"/>
</dbReference>
<dbReference type="InterPro" id="IPR001611">
    <property type="entry name" value="Leu-rich_rpt"/>
</dbReference>
<dbReference type="GO" id="GO:0006913">
    <property type="term" value="P:nucleocytoplasmic transport"/>
    <property type="evidence" value="ECO:0007669"/>
    <property type="project" value="TreeGrafter"/>
</dbReference>
<organism evidence="4 5">
    <name type="scientific">Emiliania huxleyi (strain CCMP1516)</name>
    <dbReference type="NCBI Taxonomy" id="280463"/>
    <lineage>
        <taxon>Eukaryota</taxon>
        <taxon>Haptista</taxon>
        <taxon>Haptophyta</taxon>
        <taxon>Prymnesiophyceae</taxon>
        <taxon>Isochrysidales</taxon>
        <taxon>Noelaerhabdaceae</taxon>
        <taxon>Emiliania</taxon>
    </lineage>
</organism>
<dbReference type="RefSeq" id="XP_005756180.1">
    <property type="nucleotide sequence ID" value="XM_005756123.1"/>
</dbReference>
<protein>
    <submittedName>
        <fullName evidence="4">Uncharacterized protein</fullName>
    </submittedName>
</protein>
<reference evidence="4" key="2">
    <citation type="submission" date="2024-10" db="UniProtKB">
        <authorList>
            <consortium name="EnsemblProtists"/>
        </authorList>
    </citation>
    <scope>IDENTIFICATION</scope>
</reference>
<dbReference type="GO" id="GO:0005829">
    <property type="term" value="C:cytosol"/>
    <property type="evidence" value="ECO:0007669"/>
    <property type="project" value="TreeGrafter"/>
</dbReference>
<proteinExistence type="predicted"/>
<dbReference type="STRING" id="2903.R1CYV6"/>
<accession>A0A0D3HXL6</accession>
<evidence type="ECO:0000256" key="2">
    <source>
        <dbReference type="ARBA" id="ARBA00022614"/>
    </source>
</evidence>
<dbReference type="PaxDb" id="2903-EOD03751"/>
<keyword evidence="2" id="KW-0433">Leucine-rich repeat</keyword>
<dbReference type="PANTHER" id="PTHR24113:SF12">
    <property type="entry name" value="RAN GTPASE-ACTIVATING PROTEIN 1"/>
    <property type="match status" value="1"/>
</dbReference>
<evidence type="ECO:0000256" key="3">
    <source>
        <dbReference type="ARBA" id="ARBA00022737"/>
    </source>
</evidence>
<dbReference type="GO" id="GO:0031267">
    <property type="term" value="F:small GTPase binding"/>
    <property type="evidence" value="ECO:0007669"/>
    <property type="project" value="TreeGrafter"/>
</dbReference>
<sequence length="426" mass="43323">MVDVAIGTPVPASNAKVVAYPVPDAAASSDSPDEAGRIVPTDAALRENQRLTGLTDVELQREVVDVAFSGLRADTLHTLLWRLHTPGCPNLRVLNLKANRGLDDGVAISLARVLPGACPALECVDLSGPPVGGVALASMMPRLKCLQSLLLSFNALENGAAAALAQSAPACTALLRLELLHNSFGGDAARAIVAPFAALLSSENVVLTRLELRDADLVLLVASLPARGGALRSLDLSRNGLRDATAIASHFGGGGAPELVSLKLGHNPLSAATLKSLGCALPSMRALQTLSLSHGDLGDEGAQALFGSLASEGALSASGVKPAAELRILELRGCGVGDGGMRALVAALGGGRMPQLRKLLLRGNDVGDDATLGSLAQAIGPLAALIEIELGGNPFRSSMGALGLATPPGLKALQKACKGKKVILSS</sequence>
<name>A0A0D3HXL6_EMIH1</name>
<dbReference type="KEGG" id="ehx:EMIHUDRAFT_221911"/>
<reference evidence="5" key="1">
    <citation type="journal article" date="2013" name="Nature">
        <title>Pan genome of the phytoplankton Emiliania underpins its global distribution.</title>
        <authorList>
            <person name="Read B.A."/>
            <person name="Kegel J."/>
            <person name="Klute M.J."/>
            <person name="Kuo A."/>
            <person name="Lefebvre S.C."/>
            <person name="Maumus F."/>
            <person name="Mayer C."/>
            <person name="Miller J."/>
            <person name="Monier A."/>
            <person name="Salamov A."/>
            <person name="Young J."/>
            <person name="Aguilar M."/>
            <person name="Claverie J.M."/>
            <person name="Frickenhaus S."/>
            <person name="Gonzalez K."/>
            <person name="Herman E.K."/>
            <person name="Lin Y.C."/>
            <person name="Napier J."/>
            <person name="Ogata H."/>
            <person name="Sarno A.F."/>
            <person name="Shmutz J."/>
            <person name="Schroeder D."/>
            <person name="de Vargas C."/>
            <person name="Verret F."/>
            <person name="von Dassow P."/>
            <person name="Valentin K."/>
            <person name="Van de Peer Y."/>
            <person name="Wheeler G."/>
            <person name="Dacks J.B."/>
            <person name="Delwiche C.F."/>
            <person name="Dyhrman S.T."/>
            <person name="Glockner G."/>
            <person name="John U."/>
            <person name="Richards T."/>
            <person name="Worden A.Z."/>
            <person name="Zhang X."/>
            <person name="Grigoriev I.V."/>
            <person name="Allen A.E."/>
            <person name="Bidle K."/>
            <person name="Borodovsky M."/>
            <person name="Bowler C."/>
            <person name="Brownlee C."/>
            <person name="Cock J.M."/>
            <person name="Elias M."/>
            <person name="Gladyshev V.N."/>
            <person name="Groth M."/>
            <person name="Guda C."/>
            <person name="Hadaegh A."/>
            <person name="Iglesias-Rodriguez M.D."/>
            <person name="Jenkins J."/>
            <person name="Jones B.M."/>
            <person name="Lawson T."/>
            <person name="Leese F."/>
            <person name="Lindquist E."/>
            <person name="Lobanov A."/>
            <person name="Lomsadze A."/>
            <person name="Malik S.B."/>
            <person name="Marsh M.E."/>
            <person name="Mackinder L."/>
            <person name="Mock T."/>
            <person name="Mueller-Roeber B."/>
            <person name="Pagarete A."/>
            <person name="Parker M."/>
            <person name="Probert I."/>
            <person name="Quesneville H."/>
            <person name="Raines C."/>
            <person name="Rensing S.A."/>
            <person name="Riano-Pachon D.M."/>
            <person name="Richier S."/>
            <person name="Rokitta S."/>
            <person name="Shiraiwa Y."/>
            <person name="Soanes D.M."/>
            <person name="van der Giezen M."/>
            <person name="Wahlund T.M."/>
            <person name="Williams B."/>
            <person name="Wilson W."/>
            <person name="Wolfe G."/>
            <person name="Wurch L.L."/>
        </authorList>
    </citation>
    <scope>NUCLEOTIDE SEQUENCE</scope>
</reference>
<dbReference type="Gene3D" id="3.80.10.10">
    <property type="entry name" value="Ribonuclease Inhibitor"/>
    <property type="match status" value="3"/>
</dbReference>
<dbReference type="EnsemblProtists" id="EOD03751">
    <property type="protein sequence ID" value="EOD03751"/>
    <property type="gene ID" value="EMIHUDRAFT_221911"/>
</dbReference>
<keyword evidence="5" id="KW-1185">Reference proteome</keyword>